<keyword evidence="5 12" id="KW-0812">Transmembrane</keyword>
<evidence type="ECO:0000256" key="7">
    <source>
        <dbReference type="ARBA" id="ARBA00022801"/>
    </source>
</evidence>
<evidence type="ECO:0000256" key="9">
    <source>
        <dbReference type="ARBA" id="ARBA00022989"/>
    </source>
</evidence>
<dbReference type="GO" id="GO:0046872">
    <property type="term" value="F:metal ion binding"/>
    <property type="evidence" value="ECO:0007669"/>
    <property type="project" value="UniProtKB-KW"/>
</dbReference>
<evidence type="ECO:0000256" key="3">
    <source>
        <dbReference type="ARBA" id="ARBA00007931"/>
    </source>
</evidence>
<dbReference type="PANTHER" id="PTHR39188:SF3">
    <property type="entry name" value="STAGE IV SPORULATION PROTEIN FB"/>
    <property type="match status" value="1"/>
</dbReference>
<evidence type="ECO:0000256" key="4">
    <source>
        <dbReference type="ARBA" id="ARBA00022670"/>
    </source>
</evidence>
<dbReference type="Pfam" id="PF02163">
    <property type="entry name" value="Peptidase_M50"/>
    <property type="match status" value="1"/>
</dbReference>
<dbReference type="AlphaFoldDB" id="K8E924"/>
<evidence type="ECO:0000256" key="12">
    <source>
        <dbReference type="SAM" id="Phobius"/>
    </source>
</evidence>
<dbReference type="EMBL" id="FO082278">
    <property type="protein sequence ID" value="CCO14177.1"/>
    <property type="molecule type" value="Genomic_DNA"/>
</dbReference>
<keyword evidence="10" id="KW-0482">Metalloprotease</keyword>
<sequence>MSNIRTIHDTPTASSNRFSMSPIGGNPIYVGTVFGIEITLHPLLLLYFVISAALPWLLNSSTMTMKVWLYLVVVNIPLLFGTVLLHELGHCFATRKVGGEVHGILLWPLGGLAYIGHSGDAKDDLIVSIAGPLTHIPQALLWYGLSQAFTRGTFMDMLCVQALWLNISLMLFNLFIPCYPLDGGRIFAASLQLMKVRVDIAAKICAFVSLVCALGIGLYGFLYNEIIAMFIGFWCAQESYNLYVHTKEERLQEHQLFSKYAIETNDGPYNQI</sequence>
<evidence type="ECO:0000256" key="8">
    <source>
        <dbReference type="ARBA" id="ARBA00022833"/>
    </source>
</evidence>
<evidence type="ECO:0000256" key="2">
    <source>
        <dbReference type="ARBA" id="ARBA00004141"/>
    </source>
</evidence>
<dbReference type="GeneID" id="19018246"/>
<feature type="transmembrane region" description="Helical" evidence="12">
    <location>
        <begin position="200"/>
        <end position="222"/>
    </location>
</feature>
<dbReference type="Proteomes" id="UP000198341">
    <property type="component" value="Chromosome 1"/>
</dbReference>
<dbReference type="GO" id="GO:0008237">
    <property type="term" value="F:metallopeptidase activity"/>
    <property type="evidence" value="ECO:0007669"/>
    <property type="project" value="UniProtKB-KW"/>
</dbReference>
<dbReference type="InterPro" id="IPR008915">
    <property type="entry name" value="Peptidase_M50"/>
</dbReference>
<evidence type="ECO:0000256" key="5">
    <source>
        <dbReference type="ARBA" id="ARBA00022692"/>
    </source>
</evidence>
<name>K8E924_9CHLO</name>
<evidence type="ECO:0000256" key="10">
    <source>
        <dbReference type="ARBA" id="ARBA00023049"/>
    </source>
</evidence>
<evidence type="ECO:0000313" key="14">
    <source>
        <dbReference type="EMBL" id="CCO14177.1"/>
    </source>
</evidence>
<feature type="transmembrane region" description="Helical" evidence="12">
    <location>
        <begin position="125"/>
        <end position="145"/>
    </location>
</feature>
<feature type="transmembrane region" description="Helical" evidence="12">
    <location>
        <begin position="67"/>
        <end position="85"/>
    </location>
</feature>
<keyword evidence="11 12" id="KW-0472">Membrane</keyword>
<keyword evidence="8" id="KW-0862">Zinc</keyword>
<evidence type="ECO:0000256" key="6">
    <source>
        <dbReference type="ARBA" id="ARBA00022723"/>
    </source>
</evidence>
<comment type="cofactor">
    <cofactor evidence="1">
        <name>Zn(2+)</name>
        <dbReference type="ChEBI" id="CHEBI:29105"/>
    </cofactor>
</comment>
<organism evidence="14 15">
    <name type="scientific">Bathycoccus prasinos</name>
    <dbReference type="NCBI Taxonomy" id="41875"/>
    <lineage>
        <taxon>Eukaryota</taxon>
        <taxon>Viridiplantae</taxon>
        <taxon>Chlorophyta</taxon>
        <taxon>Mamiellophyceae</taxon>
        <taxon>Mamiellales</taxon>
        <taxon>Bathycoccaceae</taxon>
        <taxon>Bathycoccus</taxon>
    </lineage>
</organism>
<dbReference type="PANTHER" id="PTHR39188">
    <property type="entry name" value="MEMBRANE-ASSOCIATED ZINC METALLOPROTEASE M50B"/>
    <property type="match status" value="1"/>
</dbReference>
<protein>
    <submittedName>
        <fullName evidence="14">Peptidase M50</fullName>
    </submittedName>
</protein>
<gene>
    <name evidence="14" type="ORF">Bathy01g05110</name>
</gene>
<comment type="similarity">
    <text evidence="3">Belongs to the peptidase M50B family.</text>
</comment>
<evidence type="ECO:0000259" key="13">
    <source>
        <dbReference type="Pfam" id="PF02163"/>
    </source>
</evidence>
<evidence type="ECO:0000313" key="15">
    <source>
        <dbReference type="Proteomes" id="UP000198341"/>
    </source>
</evidence>
<keyword evidence="9 12" id="KW-1133">Transmembrane helix</keyword>
<dbReference type="GO" id="GO:0006508">
    <property type="term" value="P:proteolysis"/>
    <property type="evidence" value="ECO:0007669"/>
    <property type="project" value="UniProtKB-KW"/>
</dbReference>
<keyword evidence="15" id="KW-1185">Reference proteome</keyword>
<dbReference type="RefSeq" id="XP_007515298.1">
    <property type="nucleotide sequence ID" value="XM_007515236.1"/>
</dbReference>
<keyword evidence="6" id="KW-0479">Metal-binding</keyword>
<proteinExistence type="inferred from homology"/>
<comment type="subcellular location">
    <subcellularLocation>
        <location evidence="2">Membrane</location>
        <topology evidence="2">Multi-pass membrane protein</topology>
    </subcellularLocation>
</comment>
<evidence type="ECO:0000256" key="1">
    <source>
        <dbReference type="ARBA" id="ARBA00001947"/>
    </source>
</evidence>
<keyword evidence="4" id="KW-0645">Protease</keyword>
<evidence type="ECO:0000256" key="11">
    <source>
        <dbReference type="ARBA" id="ARBA00023136"/>
    </source>
</evidence>
<feature type="domain" description="Peptidase M50" evidence="13">
    <location>
        <begin position="78"/>
        <end position="213"/>
    </location>
</feature>
<dbReference type="eggNOG" id="ENOG502SB6S">
    <property type="taxonomic scope" value="Eukaryota"/>
</dbReference>
<feature type="transmembrane region" description="Helical" evidence="12">
    <location>
        <begin position="28"/>
        <end position="55"/>
    </location>
</feature>
<reference evidence="14 15" key="1">
    <citation type="submission" date="2011-10" db="EMBL/GenBank/DDBJ databases">
        <authorList>
            <person name="Genoscope - CEA"/>
        </authorList>
    </citation>
    <scope>NUCLEOTIDE SEQUENCE [LARGE SCALE GENOMIC DNA]</scope>
    <source>
        <strain evidence="14 15">RCC 1105</strain>
    </source>
</reference>
<accession>K8E924</accession>
<dbReference type="OrthoDB" id="497749at2759"/>
<keyword evidence="7" id="KW-0378">Hydrolase</keyword>
<dbReference type="KEGG" id="bpg:Bathy01g05110"/>
<feature type="transmembrane region" description="Helical" evidence="12">
    <location>
        <begin position="157"/>
        <end position="176"/>
    </location>
</feature>
<dbReference type="GO" id="GO:0016020">
    <property type="term" value="C:membrane"/>
    <property type="evidence" value="ECO:0007669"/>
    <property type="project" value="UniProtKB-SubCell"/>
</dbReference>